<dbReference type="EnsemblPlants" id="AVESA.00010b.r2.6AG1073830.1">
    <property type="protein sequence ID" value="AVESA.00010b.r2.6AG1073830.1.CDS"/>
    <property type="gene ID" value="AVESA.00010b.r2.6AG1073830"/>
</dbReference>
<reference evidence="1" key="1">
    <citation type="submission" date="2021-05" db="EMBL/GenBank/DDBJ databases">
        <authorList>
            <person name="Scholz U."/>
            <person name="Mascher M."/>
            <person name="Fiebig A."/>
        </authorList>
    </citation>
    <scope>NUCLEOTIDE SEQUENCE [LARGE SCALE GENOMIC DNA]</scope>
</reference>
<keyword evidence="2" id="KW-1185">Reference proteome</keyword>
<organism evidence="1 2">
    <name type="scientific">Avena sativa</name>
    <name type="common">Oat</name>
    <dbReference type="NCBI Taxonomy" id="4498"/>
    <lineage>
        <taxon>Eukaryota</taxon>
        <taxon>Viridiplantae</taxon>
        <taxon>Streptophyta</taxon>
        <taxon>Embryophyta</taxon>
        <taxon>Tracheophyta</taxon>
        <taxon>Spermatophyta</taxon>
        <taxon>Magnoliopsida</taxon>
        <taxon>Liliopsida</taxon>
        <taxon>Poales</taxon>
        <taxon>Poaceae</taxon>
        <taxon>BOP clade</taxon>
        <taxon>Pooideae</taxon>
        <taxon>Poodae</taxon>
        <taxon>Poeae</taxon>
        <taxon>Poeae Chloroplast Group 1 (Aveneae type)</taxon>
        <taxon>Aveninae</taxon>
        <taxon>Avena</taxon>
    </lineage>
</organism>
<sequence length="486" mass="54461">MELVLGPRPHSPCPLALDGGSDLISALPDDLLLLVLACLPCAGAAVRTGVLSRRWHGLWARLRQIVLRDVPFDFLEPVLALIHRPPPMVSLLEIGLPEPQLPDTARLNSLLRAAALLDPKEFLFVFPSGLVHGRHGRHVLDLPCFHRATSIVLSLHSPVHTHDNYPIIGRDLPEGVEFPALETLSMSYCYLHDTDTLLSRCPRLRTLRLVAVEFNWNGLSVNSPLLEELVVGATCVQRVNIVAPKLMQLTISLGTYQEYAVNISISAPMVEKLSWGCHFSRDSGLFGLWWLQHLSLWAERKGQPPSLQIHACIESPPIYFHQGASFTQGIEKRLIAAFSDLELNLDTKGHAFGAFVSHVLEVNQIRCAIKRLKVDLQRSMMEEEEGCPPDCLCEPTDWKSQTIPLTALEEVDISGFDENDHGFDFLKLILRSAPMLKRMTIKMSQEASTSNDGFTKVYNIFKDYSSVLCNVYLSSDEYLEHDQHQE</sequence>
<evidence type="ECO:0000313" key="2">
    <source>
        <dbReference type="Proteomes" id="UP001732700"/>
    </source>
</evidence>
<dbReference type="Proteomes" id="UP001732700">
    <property type="component" value="Chromosome 6A"/>
</dbReference>
<accession>A0ACD5Z1T4</accession>
<name>A0ACD5Z1T4_AVESA</name>
<evidence type="ECO:0000313" key="1">
    <source>
        <dbReference type="EnsemblPlants" id="AVESA.00010b.r2.6AG1073830.1.CDS"/>
    </source>
</evidence>
<proteinExistence type="predicted"/>
<protein>
    <submittedName>
        <fullName evidence="1">Uncharacterized protein</fullName>
    </submittedName>
</protein>
<reference evidence="1" key="2">
    <citation type="submission" date="2025-09" db="UniProtKB">
        <authorList>
            <consortium name="EnsemblPlants"/>
        </authorList>
    </citation>
    <scope>IDENTIFICATION</scope>
</reference>